<dbReference type="RefSeq" id="WP_091335538.1">
    <property type="nucleotide sequence ID" value="NZ_FNOW01000077.1"/>
</dbReference>
<keyword evidence="2" id="KW-1185">Reference proteome</keyword>
<reference evidence="2" key="1">
    <citation type="submission" date="2016-10" db="EMBL/GenBank/DDBJ databases">
        <authorList>
            <person name="Varghese N."/>
            <person name="Submissions S."/>
        </authorList>
    </citation>
    <scope>NUCLEOTIDE SEQUENCE [LARGE SCALE GENOMIC DNA]</scope>
    <source>
        <strain evidence="2">DSM 173</strain>
    </source>
</reference>
<protein>
    <recommendedName>
        <fullName evidence="3">Glycosyl transferase family 2</fullName>
    </recommendedName>
</protein>
<evidence type="ECO:0000313" key="2">
    <source>
        <dbReference type="Proteomes" id="UP000198672"/>
    </source>
</evidence>
<dbReference type="EMBL" id="FNOW01000077">
    <property type="protein sequence ID" value="SDY47340.1"/>
    <property type="molecule type" value="Genomic_DNA"/>
</dbReference>
<accession>A0A1H3K566</accession>
<dbReference type="Proteomes" id="UP000198672">
    <property type="component" value="Unassembled WGS sequence"/>
</dbReference>
<sequence>MAIAIAALVSQEPDLLRLFAAYHLTLGIDKIFLYFDYPLQTLKLANSLPNSVECIPCSPQFWLAQQTKRPELLTGRIIAIRKDAIARARLLGIDALAFIDSDEFLYSDAFFPDIITAHLKCFDAVCLLPCEAVHDTESLSGLPFSQRYFKVLPPLGSAHPVETLYPQLGVEISKDGFMGHRQGKSIISTDARIPGLDRNHRPTLANGQPPSIVDDAILLHFDGIDFRSWQNKWRKRLAGNGKKERLTPQRHRQIEQIEQAIAKGEEAERMLYESYFFLTHDRLAHGIALNAIRQPSRLGELMTKARTLAREFQVAGRL</sequence>
<dbReference type="AlphaFoldDB" id="A0A1H3K566"/>
<organism evidence="1 2">
    <name type="scientific">Allochromatium warmingii</name>
    <name type="common">Chromatium warmingii</name>
    <dbReference type="NCBI Taxonomy" id="61595"/>
    <lineage>
        <taxon>Bacteria</taxon>
        <taxon>Pseudomonadati</taxon>
        <taxon>Pseudomonadota</taxon>
        <taxon>Gammaproteobacteria</taxon>
        <taxon>Chromatiales</taxon>
        <taxon>Chromatiaceae</taxon>
        <taxon>Allochromatium</taxon>
    </lineage>
</organism>
<gene>
    <name evidence="1" type="ORF">SAMN05421644_1772</name>
</gene>
<name>A0A1H3K566_ALLWA</name>
<dbReference type="STRING" id="61595.SAMN05421644_1772"/>
<dbReference type="OrthoDB" id="9805159at2"/>
<evidence type="ECO:0000313" key="1">
    <source>
        <dbReference type="EMBL" id="SDY47340.1"/>
    </source>
</evidence>
<proteinExistence type="predicted"/>
<evidence type="ECO:0008006" key="3">
    <source>
        <dbReference type="Google" id="ProtNLM"/>
    </source>
</evidence>